<dbReference type="InterPro" id="IPR025442">
    <property type="entry name" value="DUF4185"/>
</dbReference>
<keyword evidence="4" id="KW-1185">Reference proteome</keyword>
<dbReference type="RefSeq" id="WP_131900474.1">
    <property type="nucleotide sequence ID" value="NZ_SMKZ01000058.1"/>
</dbReference>
<evidence type="ECO:0000313" key="4">
    <source>
        <dbReference type="Proteomes" id="UP000294739"/>
    </source>
</evidence>
<reference evidence="3 4" key="1">
    <citation type="submission" date="2019-03" db="EMBL/GenBank/DDBJ databases">
        <title>Draft genome sequences of novel Actinobacteria.</title>
        <authorList>
            <person name="Sahin N."/>
            <person name="Ay H."/>
            <person name="Saygin H."/>
        </authorList>
    </citation>
    <scope>NUCLEOTIDE SEQUENCE [LARGE SCALE GENOMIC DNA]</scope>
    <source>
        <strain evidence="3 4">5K138</strain>
    </source>
</reference>
<dbReference type="AlphaFoldDB" id="A0A4R5CQN3"/>
<accession>A0A4R5CQN3</accession>
<evidence type="ECO:0000313" key="3">
    <source>
        <dbReference type="EMBL" id="TDD99922.1"/>
    </source>
</evidence>
<feature type="chain" id="PRO_5020491982" evidence="1">
    <location>
        <begin position="35"/>
        <end position="493"/>
    </location>
</feature>
<name>A0A4R5CQN3_9ACTN</name>
<protein>
    <submittedName>
        <fullName evidence="3">DUF4185 domain-containing protein</fullName>
    </submittedName>
</protein>
<sequence length="493" mass="53765">MPPPARLPIHRARAVLASAALLLTVGAVSVPANAQDADRSRSAEAPELPEVELSEVFNAGPRHLTALDGTVYSPLEEPPIIMGHDNGQSTLYDNGEGLRFSYWSNGDTGLTEPNSDGKRFLGNTAARTTDLDMSDNVTEWVFDGDGNGPQEAWKLNADEEAWNELHLDTDAATAGCQPAAGVEWMQCGDEYAIWGAGIIADPDNERILSFYNLIKRYHALAEDRPDPDNPGQTIPCTEQDVIDRNEACRAFLFDGVGLGIAEWTETTADGDGWERINITNATDPAIPTALWPYDDDPATQDTKFDNAFFLYDGYIYAYGCFEERASGCALSRVPTNDPAYVFDRQAWQFYAGTERDKKACPEKWAADAECRVALPVDTNGGPAQTLSGGAAGSSVFWNPELELFMWIHSGFWSNDLLYRVADRPEGPWSQAGVLGTAVPSAGEGFGSVSYAGFAHPEYAEDNGLVQYITYAHTTGFFRSDLGIHKVRFADPDS</sequence>
<evidence type="ECO:0000256" key="1">
    <source>
        <dbReference type="SAM" id="SignalP"/>
    </source>
</evidence>
<dbReference type="Pfam" id="PF13810">
    <property type="entry name" value="DUF4185"/>
    <property type="match status" value="1"/>
</dbReference>
<proteinExistence type="predicted"/>
<feature type="signal peptide" evidence="1">
    <location>
        <begin position="1"/>
        <end position="34"/>
    </location>
</feature>
<dbReference type="Proteomes" id="UP000294739">
    <property type="component" value="Unassembled WGS sequence"/>
</dbReference>
<organism evidence="3 4">
    <name type="scientific">Jiangella asiatica</name>
    <dbReference type="NCBI Taxonomy" id="2530372"/>
    <lineage>
        <taxon>Bacteria</taxon>
        <taxon>Bacillati</taxon>
        <taxon>Actinomycetota</taxon>
        <taxon>Actinomycetes</taxon>
        <taxon>Jiangellales</taxon>
        <taxon>Jiangellaceae</taxon>
        <taxon>Jiangella</taxon>
    </lineage>
</organism>
<evidence type="ECO:0000259" key="2">
    <source>
        <dbReference type="Pfam" id="PF13810"/>
    </source>
</evidence>
<dbReference type="InParanoid" id="A0A4R5CQN3"/>
<feature type="domain" description="DUF4185" evidence="2">
    <location>
        <begin position="266"/>
        <end position="464"/>
    </location>
</feature>
<dbReference type="EMBL" id="SMKZ01000058">
    <property type="protein sequence ID" value="TDD99922.1"/>
    <property type="molecule type" value="Genomic_DNA"/>
</dbReference>
<gene>
    <name evidence="3" type="ORF">E1269_27070</name>
</gene>
<keyword evidence="1" id="KW-0732">Signal</keyword>
<dbReference type="OrthoDB" id="3726709at2"/>
<comment type="caution">
    <text evidence="3">The sequence shown here is derived from an EMBL/GenBank/DDBJ whole genome shotgun (WGS) entry which is preliminary data.</text>
</comment>